<proteinExistence type="predicted"/>
<evidence type="ECO:0000313" key="2">
    <source>
        <dbReference type="Proteomes" id="UP001143856"/>
    </source>
</evidence>
<dbReference type="EMBL" id="JAPDGR010004175">
    <property type="protein sequence ID" value="KAJ2968915.1"/>
    <property type="molecule type" value="Genomic_DNA"/>
</dbReference>
<gene>
    <name evidence="1" type="ORF">NUW58_g10113</name>
</gene>
<accession>A0ACC1MPH5</accession>
<protein>
    <submittedName>
        <fullName evidence="1">Uncharacterized protein</fullName>
    </submittedName>
</protein>
<comment type="caution">
    <text evidence="1">The sequence shown here is derived from an EMBL/GenBank/DDBJ whole genome shotgun (WGS) entry which is preliminary data.</text>
</comment>
<keyword evidence="2" id="KW-1185">Reference proteome</keyword>
<dbReference type="Proteomes" id="UP001143856">
    <property type="component" value="Unassembled WGS sequence"/>
</dbReference>
<name>A0ACC1MPH5_9PEZI</name>
<reference evidence="1" key="1">
    <citation type="submission" date="2022-10" db="EMBL/GenBank/DDBJ databases">
        <title>Genome Sequence of Xylaria curta.</title>
        <authorList>
            <person name="Buettner E."/>
        </authorList>
    </citation>
    <scope>NUCLEOTIDE SEQUENCE</scope>
    <source>
        <strain evidence="1">Babe10</strain>
    </source>
</reference>
<sequence>MVMVSIAPTAVASFPSRGDLDQDRAFRHPRQRADRKNKLEIVKVKREPTSTPSLSLDSFASHRPPKLANEWDLLPEMDVIVDGIHTFIRHFYQIGFIPKKMFIAGLRENAESVSVFLLLSILCISARFNKYFIKTYGDGLKAADEFMQKAQQLAINEIYMEPTLERCQDNLHSGPYKPVSLGPSDITALLPCDESDFEAGRIPEKRAALEGTPPAIADPSLCSLRPRPLLASLMQVHNFWGIIARRILHNEKDWRPQDEDSEFAKLNRRLRDWERDLPPEHAFGRILLGGYRHYEEDLMIRHAQGDPSNPEVRFYQNMSNDLFCNVRVLYEQIDAHFEDGTPIESLGSQMAAFIIYSCGLLASYLVKFPQLDVQHVGNDLQAAQAEGRMIYARSLDILRAYSHTWPLAAAWANGLEKWFKDQNPKKISFQSGTMTDGCRTSTPQCPGISRHTFDQEVPYITFYNIIGSRPSA</sequence>
<organism evidence="1 2">
    <name type="scientific">Xylaria curta</name>
    <dbReference type="NCBI Taxonomy" id="42375"/>
    <lineage>
        <taxon>Eukaryota</taxon>
        <taxon>Fungi</taxon>
        <taxon>Dikarya</taxon>
        <taxon>Ascomycota</taxon>
        <taxon>Pezizomycotina</taxon>
        <taxon>Sordariomycetes</taxon>
        <taxon>Xylariomycetidae</taxon>
        <taxon>Xylariales</taxon>
        <taxon>Xylariaceae</taxon>
        <taxon>Xylaria</taxon>
    </lineage>
</organism>
<evidence type="ECO:0000313" key="1">
    <source>
        <dbReference type="EMBL" id="KAJ2968915.1"/>
    </source>
</evidence>